<comment type="caution">
    <text evidence="2">The sequence shown here is derived from an EMBL/GenBank/DDBJ whole genome shotgun (WGS) entry which is preliminary data.</text>
</comment>
<sequence length="131" mass="13276">MKRFSSRSAAIATLTFFSLSASTLLTGCFEKDGKKGSCSPTGGTCSTAATVVDLSSTTGCGLALQLADGTYVVPTGSTWTNFHATTGEKVLVGYTIKKNDGDADDVNTCSAGPLVELGCISVNTTTTTGAN</sequence>
<gene>
    <name evidence="2" type="ORF">GCM10023172_01350</name>
</gene>
<dbReference type="RefSeq" id="WP_208133361.1">
    <property type="nucleotide sequence ID" value="NZ_BAABGQ010000002.1"/>
</dbReference>
<organism evidence="2 3">
    <name type="scientific">Hymenobacter ginsengisoli</name>
    <dbReference type="NCBI Taxonomy" id="1051626"/>
    <lineage>
        <taxon>Bacteria</taxon>
        <taxon>Pseudomonadati</taxon>
        <taxon>Bacteroidota</taxon>
        <taxon>Cytophagia</taxon>
        <taxon>Cytophagales</taxon>
        <taxon>Hymenobacteraceae</taxon>
        <taxon>Hymenobacter</taxon>
    </lineage>
</organism>
<evidence type="ECO:0000313" key="2">
    <source>
        <dbReference type="EMBL" id="GAA4493153.1"/>
    </source>
</evidence>
<feature type="signal peptide" evidence="1">
    <location>
        <begin position="1"/>
        <end position="21"/>
    </location>
</feature>
<evidence type="ECO:0000313" key="3">
    <source>
        <dbReference type="Proteomes" id="UP001501243"/>
    </source>
</evidence>
<evidence type="ECO:0000256" key="1">
    <source>
        <dbReference type="SAM" id="SignalP"/>
    </source>
</evidence>
<proteinExistence type="predicted"/>
<keyword evidence="3" id="KW-1185">Reference proteome</keyword>
<feature type="chain" id="PRO_5046889735" evidence="1">
    <location>
        <begin position="22"/>
        <end position="131"/>
    </location>
</feature>
<dbReference type="EMBL" id="BAABGQ010000002">
    <property type="protein sequence ID" value="GAA4493153.1"/>
    <property type="molecule type" value="Genomic_DNA"/>
</dbReference>
<dbReference type="PROSITE" id="PS51257">
    <property type="entry name" value="PROKAR_LIPOPROTEIN"/>
    <property type="match status" value="1"/>
</dbReference>
<accession>A0ABP8PWJ9</accession>
<reference evidence="3" key="1">
    <citation type="journal article" date="2019" name="Int. J. Syst. Evol. Microbiol.">
        <title>The Global Catalogue of Microorganisms (GCM) 10K type strain sequencing project: providing services to taxonomists for standard genome sequencing and annotation.</title>
        <authorList>
            <consortium name="The Broad Institute Genomics Platform"/>
            <consortium name="The Broad Institute Genome Sequencing Center for Infectious Disease"/>
            <person name="Wu L."/>
            <person name="Ma J."/>
        </authorList>
    </citation>
    <scope>NUCLEOTIDE SEQUENCE [LARGE SCALE GENOMIC DNA]</scope>
    <source>
        <strain evidence="3">JCM 17841</strain>
    </source>
</reference>
<dbReference type="Proteomes" id="UP001501243">
    <property type="component" value="Unassembled WGS sequence"/>
</dbReference>
<keyword evidence="1" id="KW-0732">Signal</keyword>
<name>A0ABP8PWJ9_9BACT</name>
<protein>
    <submittedName>
        <fullName evidence="2">Uncharacterized protein</fullName>
    </submittedName>
</protein>